<feature type="compositionally biased region" description="Polar residues" evidence="6">
    <location>
        <begin position="61"/>
        <end position="75"/>
    </location>
</feature>
<evidence type="ECO:0000313" key="8">
    <source>
        <dbReference type="EMBL" id="KAK7093750.1"/>
    </source>
</evidence>
<feature type="transmembrane region" description="Helical" evidence="7">
    <location>
        <begin position="237"/>
        <end position="256"/>
    </location>
</feature>
<dbReference type="Proteomes" id="UP001374579">
    <property type="component" value="Unassembled WGS sequence"/>
</dbReference>
<feature type="transmembrane region" description="Helical" evidence="7">
    <location>
        <begin position="534"/>
        <end position="551"/>
    </location>
</feature>
<feature type="transmembrane region" description="Helical" evidence="7">
    <location>
        <begin position="504"/>
        <end position="522"/>
    </location>
</feature>
<keyword evidence="5 7" id="KW-0472">Membrane</keyword>
<dbReference type="InterPro" id="IPR006043">
    <property type="entry name" value="NCS2"/>
</dbReference>
<evidence type="ECO:0000256" key="3">
    <source>
        <dbReference type="ARBA" id="ARBA00022692"/>
    </source>
</evidence>
<comment type="subcellular location">
    <subcellularLocation>
        <location evidence="1">Membrane</location>
        <topology evidence="1">Multi-pass membrane protein</topology>
    </subcellularLocation>
</comment>
<evidence type="ECO:0000256" key="4">
    <source>
        <dbReference type="ARBA" id="ARBA00022989"/>
    </source>
</evidence>
<accession>A0AAN9AUV2</accession>
<comment type="caution">
    <text evidence="8">The sequence shown here is derived from an EMBL/GenBank/DDBJ whole genome shotgun (WGS) entry which is preliminary data.</text>
</comment>
<evidence type="ECO:0000256" key="2">
    <source>
        <dbReference type="ARBA" id="ARBA00008821"/>
    </source>
</evidence>
<comment type="similarity">
    <text evidence="2">Belongs to the nucleobase:cation symporter-2 (NCS2) (TC 2.A.40) family.</text>
</comment>
<protein>
    <recommendedName>
        <fullName evidence="10">Solute carrier family 23 member 2</fullName>
    </recommendedName>
</protein>
<sequence>MNQTAAQDNSYPITAFAMHREREEAIPLKSRNRDPSDEDDDDVSGDTTTTRAHLQVPAGNRHSNGPSGHNDNGYATSMDDNEVTVTIEVVKPSRLIYKVTDNPPPHMVLLFALQQSLLSVSTALTVSLLVSELICARSDNDIKTRIMSATFLMIGVSTFTMSTLGVRLPIFQGPAMTYIVPLFALTTLPEWQCPAQEDLALHYKNSTMNTTLSMVNGEYLVPRDWINEKIQQSSGSLMAGGLFHMLIGLTGLVGFITRFIGPVTIVPAIVLIGLFIYKVAVRFAQTHWGVAALTTGTAVILALYLAKFSTPVPAWNRQRGFHIKWQPLHQMFAILIAVVVGWLVSWLLTELDVLSAEPGNKQFYARTDTRLDIITQAPWFAVPYPGQFGMPSFHVGAFVSFFIATIMSLLDSLGDYSACARACYVPQPPAFAFNRGIAVEGVMSIISGATGCCHATVSFGGNIGAIGLTKVASRRVFQAIGLLYVLFAVITKVGAVFITIPYCVLGGVQIITSGIFIGVVLSNLQYVDLNSSRNLAIIGMALLLGLMLPYWKEQNPDAIQTGVEDLDRIIGIMISNPVFVGGFVSCFLDNTVPGTLAERGLAKVSPKKKDDDIKQEKNEEISDEFENGYEIYDIPWLPASIKQSAIAKYIPIFPGKSPAKSMTNAPLMAM</sequence>
<proteinExistence type="inferred from homology"/>
<evidence type="ECO:0000256" key="5">
    <source>
        <dbReference type="ARBA" id="ARBA00023136"/>
    </source>
</evidence>
<feature type="transmembrane region" description="Helical" evidence="7">
    <location>
        <begin position="327"/>
        <end position="348"/>
    </location>
</feature>
<evidence type="ECO:0008006" key="10">
    <source>
        <dbReference type="Google" id="ProtNLM"/>
    </source>
</evidence>
<feature type="transmembrane region" description="Helical" evidence="7">
    <location>
        <begin position="151"/>
        <end position="170"/>
    </location>
</feature>
<evidence type="ECO:0000256" key="7">
    <source>
        <dbReference type="SAM" id="Phobius"/>
    </source>
</evidence>
<gene>
    <name evidence="8" type="ORF">V1264_007444</name>
</gene>
<feature type="transmembrane region" description="Helical" evidence="7">
    <location>
        <begin position="286"/>
        <end position="306"/>
    </location>
</feature>
<feature type="transmembrane region" description="Helical" evidence="7">
    <location>
        <begin position="476"/>
        <end position="498"/>
    </location>
</feature>
<evidence type="ECO:0000313" key="9">
    <source>
        <dbReference type="Proteomes" id="UP001374579"/>
    </source>
</evidence>
<evidence type="ECO:0000256" key="6">
    <source>
        <dbReference type="SAM" id="MobiDB-lite"/>
    </source>
</evidence>
<dbReference type="GO" id="GO:0016020">
    <property type="term" value="C:membrane"/>
    <property type="evidence" value="ECO:0007669"/>
    <property type="project" value="UniProtKB-SubCell"/>
</dbReference>
<feature type="compositionally biased region" description="Basic and acidic residues" evidence="6">
    <location>
        <begin position="18"/>
        <end position="35"/>
    </location>
</feature>
<dbReference type="GO" id="GO:0022857">
    <property type="term" value="F:transmembrane transporter activity"/>
    <property type="evidence" value="ECO:0007669"/>
    <property type="project" value="InterPro"/>
</dbReference>
<dbReference type="AlphaFoldDB" id="A0AAN9AUV2"/>
<dbReference type="EMBL" id="JBAMIC010000019">
    <property type="protein sequence ID" value="KAK7093750.1"/>
    <property type="molecule type" value="Genomic_DNA"/>
</dbReference>
<feature type="transmembrane region" description="Helical" evidence="7">
    <location>
        <begin position="388"/>
        <end position="410"/>
    </location>
</feature>
<organism evidence="8 9">
    <name type="scientific">Littorina saxatilis</name>
    <dbReference type="NCBI Taxonomy" id="31220"/>
    <lineage>
        <taxon>Eukaryota</taxon>
        <taxon>Metazoa</taxon>
        <taxon>Spiralia</taxon>
        <taxon>Lophotrochozoa</taxon>
        <taxon>Mollusca</taxon>
        <taxon>Gastropoda</taxon>
        <taxon>Caenogastropoda</taxon>
        <taxon>Littorinimorpha</taxon>
        <taxon>Littorinoidea</taxon>
        <taxon>Littorinidae</taxon>
        <taxon>Littorina</taxon>
    </lineage>
</organism>
<dbReference type="Pfam" id="PF00860">
    <property type="entry name" value="Xan_ur_permease"/>
    <property type="match status" value="1"/>
</dbReference>
<reference evidence="8 9" key="1">
    <citation type="submission" date="2024-02" db="EMBL/GenBank/DDBJ databases">
        <title>Chromosome-scale genome assembly of the rough periwinkle Littorina saxatilis.</title>
        <authorList>
            <person name="De Jode A."/>
            <person name="Faria R."/>
            <person name="Formenti G."/>
            <person name="Sims Y."/>
            <person name="Smith T.P."/>
            <person name="Tracey A."/>
            <person name="Wood J.M.D."/>
            <person name="Zagrodzka Z.B."/>
            <person name="Johannesson K."/>
            <person name="Butlin R.K."/>
            <person name="Leder E.H."/>
        </authorList>
    </citation>
    <scope>NUCLEOTIDE SEQUENCE [LARGE SCALE GENOMIC DNA]</scope>
    <source>
        <strain evidence="8">Snail1</strain>
        <tissue evidence="8">Muscle</tissue>
    </source>
</reference>
<keyword evidence="9" id="KW-1185">Reference proteome</keyword>
<keyword evidence="3 7" id="KW-0812">Transmembrane</keyword>
<feature type="compositionally biased region" description="Polar residues" evidence="6">
    <location>
        <begin position="1"/>
        <end position="12"/>
    </location>
</feature>
<feature type="region of interest" description="Disordered" evidence="6">
    <location>
        <begin position="1"/>
        <end position="77"/>
    </location>
</feature>
<evidence type="ECO:0000256" key="1">
    <source>
        <dbReference type="ARBA" id="ARBA00004141"/>
    </source>
</evidence>
<keyword evidence="4 7" id="KW-1133">Transmembrane helix</keyword>
<feature type="transmembrane region" description="Helical" evidence="7">
    <location>
        <begin position="263"/>
        <end position="280"/>
    </location>
</feature>
<dbReference type="PANTHER" id="PTHR11119">
    <property type="entry name" value="XANTHINE-URACIL / VITAMIN C PERMEASE FAMILY MEMBER"/>
    <property type="match status" value="1"/>
</dbReference>
<name>A0AAN9AUV2_9CAEN</name>